<dbReference type="GO" id="GO:0004527">
    <property type="term" value="F:exonuclease activity"/>
    <property type="evidence" value="ECO:0007669"/>
    <property type="project" value="UniProtKB-KW"/>
</dbReference>
<proteinExistence type="predicted"/>
<organism evidence="4 5">
    <name type="scientific">Amphibalanus amphitrite</name>
    <name type="common">Striped barnacle</name>
    <name type="synonym">Balanus amphitrite</name>
    <dbReference type="NCBI Taxonomy" id="1232801"/>
    <lineage>
        <taxon>Eukaryota</taxon>
        <taxon>Metazoa</taxon>
        <taxon>Ecdysozoa</taxon>
        <taxon>Arthropoda</taxon>
        <taxon>Crustacea</taxon>
        <taxon>Multicrustacea</taxon>
        <taxon>Cirripedia</taxon>
        <taxon>Thoracica</taxon>
        <taxon>Thoracicalcarea</taxon>
        <taxon>Balanomorpha</taxon>
        <taxon>Balanoidea</taxon>
        <taxon>Balanidae</taxon>
        <taxon>Amphibalaninae</taxon>
        <taxon>Amphibalanus</taxon>
    </lineage>
</organism>
<dbReference type="AlphaFoldDB" id="A0A6A4WB30"/>
<dbReference type="InterPro" id="IPR003583">
    <property type="entry name" value="Hlx-hairpin-Hlx_DNA-bd_motif"/>
</dbReference>
<accession>A0A6A4WB30</accession>
<dbReference type="SUPFAM" id="SSF56219">
    <property type="entry name" value="DNase I-like"/>
    <property type="match status" value="1"/>
</dbReference>
<feature type="domain" description="Helix-hairpin-helix DNA-binding motif class 1" evidence="3">
    <location>
        <begin position="152"/>
        <end position="171"/>
    </location>
</feature>
<dbReference type="InterPro" id="IPR010994">
    <property type="entry name" value="RuvA_2-like"/>
</dbReference>
<evidence type="ECO:0000256" key="2">
    <source>
        <dbReference type="SAM" id="MobiDB-lite"/>
    </source>
</evidence>
<evidence type="ECO:0000256" key="1">
    <source>
        <dbReference type="ARBA" id="ARBA00015260"/>
    </source>
</evidence>
<feature type="domain" description="Helix-hairpin-helix DNA-binding motif class 1" evidence="3">
    <location>
        <begin position="62"/>
        <end position="81"/>
    </location>
</feature>
<evidence type="ECO:0000313" key="4">
    <source>
        <dbReference type="EMBL" id="KAF0303173.1"/>
    </source>
</evidence>
<gene>
    <name evidence="4" type="primary">eepd1</name>
    <name evidence="4" type="ORF">FJT64_002904</name>
</gene>
<feature type="domain" description="Helix-hairpin-helix DNA-binding motif class 1" evidence="3">
    <location>
        <begin position="92"/>
        <end position="111"/>
    </location>
</feature>
<keyword evidence="4" id="KW-0269">Exonuclease</keyword>
<dbReference type="OrthoDB" id="6237065at2759"/>
<dbReference type="Gene3D" id="1.10.150.320">
    <property type="entry name" value="Photosystem II 12 kDa extrinsic protein"/>
    <property type="match status" value="1"/>
</dbReference>
<dbReference type="PANTHER" id="PTHR21180">
    <property type="entry name" value="ENDONUCLEASE/EXONUCLEASE/PHOSPHATASE FAMILY DOMAIN-CONTAINING PROTEIN 1"/>
    <property type="match status" value="1"/>
</dbReference>
<dbReference type="InterPro" id="IPR051675">
    <property type="entry name" value="Endo/Exo/Phosphatase_dom_1"/>
</dbReference>
<dbReference type="GO" id="GO:0005886">
    <property type="term" value="C:plasma membrane"/>
    <property type="evidence" value="ECO:0007669"/>
    <property type="project" value="TreeGrafter"/>
</dbReference>
<keyword evidence="4" id="KW-0540">Nuclease</keyword>
<dbReference type="Gene3D" id="3.60.10.10">
    <property type="entry name" value="Endonuclease/exonuclease/phosphatase"/>
    <property type="match status" value="1"/>
</dbReference>
<dbReference type="InterPro" id="IPR036691">
    <property type="entry name" value="Endo/exonu/phosph_ase_sf"/>
</dbReference>
<keyword evidence="4" id="KW-0255">Endonuclease</keyword>
<keyword evidence="5" id="KW-1185">Reference proteome</keyword>
<feature type="compositionally biased region" description="Basic residues" evidence="2">
    <location>
        <begin position="20"/>
        <end position="29"/>
    </location>
</feature>
<reference evidence="4 5" key="1">
    <citation type="submission" date="2019-07" db="EMBL/GenBank/DDBJ databases">
        <title>Draft genome assembly of a fouling barnacle, Amphibalanus amphitrite (Darwin, 1854): The first reference genome for Thecostraca.</title>
        <authorList>
            <person name="Kim W."/>
        </authorList>
    </citation>
    <scope>NUCLEOTIDE SEQUENCE [LARGE SCALE GENOMIC DNA]</scope>
    <source>
        <strain evidence="4">SNU_AA5</strain>
        <tissue evidence="4">Soma without cirri and trophi</tissue>
    </source>
</reference>
<keyword evidence="4" id="KW-0378">Hydrolase</keyword>
<dbReference type="Gene3D" id="1.10.150.280">
    <property type="entry name" value="AF1531-like domain"/>
    <property type="match status" value="1"/>
</dbReference>
<dbReference type="EMBL" id="VIIS01000969">
    <property type="protein sequence ID" value="KAF0303173.1"/>
    <property type="molecule type" value="Genomic_DNA"/>
</dbReference>
<protein>
    <recommendedName>
        <fullName evidence="1">Endonuclease/exonuclease/phosphatase family domain-containing protein 1</fullName>
    </recommendedName>
</protein>
<dbReference type="SMART" id="SM00278">
    <property type="entry name" value="HhH1"/>
    <property type="match status" value="4"/>
</dbReference>
<dbReference type="Proteomes" id="UP000440578">
    <property type="component" value="Unassembled WGS sequence"/>
</dbReference>
<dbReference type="PANTHER" id="PTHR21180:SF32">
    <property type="entry name" value="ENDONUCLEASE_EXONUCLEASE_PHOSPHATASE FAMILY DOMAIN-CONTAINING PROTEIN 1"/>
    <property type="match status" value="1"/>
</dbReference>
<dbReference type="GO" id="GO:0004519">
    <property type="term" value="F:endonuclease activity"/>
    <property type="evidence" value="ECO:0007669"/>
    <property type="project" value="UniProtKB-KW"/>
</dbReference>
<comment type="caution">
    <text evidence="4">The sequence shown here is derived from an EMBL/GenBank/DDBJ whole genome shotgun (WGS) entry which is preliminary data.</text>
</comment>
<feature type="compositionally biased region" description="Low complexity" evidence="2">
    <location>
        <begin position="220"/>
        <end position="238"/>
    </location>
</feature>
<feature type="domain" description="Helix-hairpin-helix DNA-binding motif class 1" evidence="3">
    <location>
        <begin position="182"/>
        <end position="201"/>
    </location>
</feature>
<sequence length="605" mass="65369">MGQKSSSPAMEPGGPERASTRSHHLRGSLRRRLRRKDISATFNMLGAGFRNAPLDVNTATEEQLAALPGLSAPLAANIVAHRAALGGFQQPEDLALVNGVGAARLHRIRAGLCVGRPNNRVPGTSQPVMESPEGRSGAASPQKINLNTATIFDLMQVQFISQETADRILQYRDKKGGFRSLRQLAKVRGVSRRSADVLRHYFTLDDASEHESSSSEKTSVTAPAEVGAAPPATGAAAPLGHRRTHSVPLGLGATGPYLEASGDICELLALHSPRPVLEEVFNSQRGGRPVFRLATWNLERLCADKAANPGVLEVVCRTILENGLGLVAVQEVFDADALGKICSELNTPSLHKVKNWQGWRGAWRWSVSPPSSDGHRCGFIYDVSKGVELRDQTLVPAAGVTAPYVGKFKVNKFYFSVITVRLRWPTEPPSTGNESNSERISAPLEAVEKALEQMLRAEDDILVMGDFSRAPDDSAFEVLRRHKFHPVVPEGVTTNVTGSPGDPAANRFSNIWMTEHTEAAFTGHYSVVRTGLSHLAIPHGWRWGGVVSAHCPVWCEMYSSPSGGGGSGGLSGVAALQAEYRRSEELHRREMAALSARPRPQVEVS</sequence>
<dbReference type="GO" id="GO:0006281">
    <property type="term" value="P:DNA repair"/>
    <property type="evidence" value="ECO:0007669"/>
    <property type="project" value="InterPro"/>
</dbReference>
<dbReference type="SUPFAM" id="SSF47781">
    <property type="entry name" value="RuvA domain 2-like"/>
    <property type="match status" value="2"/>
</dbReference>
<evidence type="ECO:0000313" key="5">
    <source>
        <dbReference type="Proteomes" id="UP000440578"/>
    </source>
</evidence>
<dbReference type="GO" id="GO:0003677">
    <property type="term" value="F:DNA binding"/>
    <property type="evidence" value="ECO:0007669"/>
    <property type="project" value="InterPro"/>
</dbReference>
<feature type="region of interest" description="Disordered" evidence="2">
    <location>
        <begin position="118"/>
        <end position="141"/>
    </location>
</feature>
<name>A0A6A4WB30_AMPAM</name>
<evidence type="ECO:0000259" key="3">
    <source>
        <dbReference type="SMART" id="SM00278"/>
    </source>
</evidence>
<feature type="region of interest" description="Disordered" evidence="2">
    <location>
        <begin position="1"/>
        <end position="29"/>
    </location>
</feature>
<feature type="region of interest" description="Disordered" evidence="2">
    <location>
        <begin position="207"/>
        <end position="240"/>
    </location>
</feature>
<dbReference type="Pfam" id="PF12836">
    <property type="entry name" value="HHH_3"/>
    <property type="match status" value="2"/>
</dbReference>